<reference evidence="5" key="1">
    <citation type="submission" date="2016-11" db="EMBL/GenBank/DDBJ databases">
        <authorList>
            <person name="Varghese N."/>
            <person name="Submissions S."/>
        </authorList>
    </citation>
    <scope>NUCLEOTIDE SEQUENCE [LARGE SCALE GENOMIC DNA]</scope>
    <source>
        <strain evidence="5">DSM 3071</strain>
    </source>
</reference>
<feature type="region of interest" description="Disordered" evidence="2">
    <location>
        <begin position="18"/>
        <end position="44"/>
    </location>
</feature>
<keyword evidence="3" id="KW-0812">Transmembrane</keyword>
<feature type="transmembrane region" description="Helical" evidence="3">
    <location>
        <begin position="232"/>
        <end position="251"/>
    </location>
</feature>
<dbReference type="STRING" id="1121131.SAMN02745229_01479"/>
<dbReference type="OrthoDB" id="9772748at2"/>
<name>A0A1M5YH12_BUTFI</name>
<sequence length="421" mass="50003">MGLLDLFRFKKDDDELELSEDSKEYEYEEKDPDEESGRERMRRDRHSVGDWEKVVYSREGVNIDDAASRRGYVQNCLSQMEEGTRQIESLQYEYRTVTGYLHDMELLNELPKDERSTINEYARKIYENEEQRQQYLRRQGKMTDKEYESVEKLQGQEADIIKKMKDSEDYHRKIRKDLIRLDNERQAYDVRKQEADKALVTNRNLSIFTVVALVIVLIVLVSLQMVMRLDVALAYMLVILVSALSIVGLYMRHGSCMQERKAVRAAKARLIQLQNTVKVRYVNNLNLLDYMYLKYGVESSSQLQSMIERYHEERAQRIQFEEAERQLADDQRELLRALRNAQVRTPEIWLHQPEALINHNEEVEVRHNLIVQRQSLRKRMDYNREMVIGGARKEIEDLARTYPRYASEILDQVARFQGVEL</sequence>
<evidence type="ECO:0000313" key="5">
    <source>
        <dbReference type="Proteomes" id="UP000184278"/>
    </source>
</evidence>
<organism evidence="4 5">
    <name type="scientific">Butyrivibrio fibrisolvens DSM 3071</name>
    <dbReference type="NCBI Taxonomy" id="1121131"/>
    <lineage>
        <taxon>Bacteria</taxon>
        <taxon>Bacillati</taxon>
        <taxon>Bacillota</taxon>
        <taxon>Clostridia</taxon>
        <taxon>Lachnospirales</taxon>
        <taxon>Lachnospiraceae</taxon>
        <taxon>Butyrivibrio</taxon>
    </lineage>
</organism>
<feature type="coiled-coil region" evidence="1">
    <location>
        <begin position="313"/>
        <end position="340"/>
    </location>
</feature>
<evidence type="ECO:0000256" key="2">
    <source>
        <dbReference type="SAM" id="MobiDB-lite"/>
    </source>
</evidence>
<dbReference type="GeneID" id="89508632"/>
<gene>
    <name evidence="4" type="ORF">SAMN02745229_01479</name>
</gene>
<keyword evidence="3" id="KW-1133">Transmembrane helix</keyword>
<feature type="compositionally biased region" description="Basic and acidic residues" evidence="2">
    <location>
        <begin position="35"/>
        <end position="44"/>
    </location>
</feature>
<dbReference type="AlphaFoldDB" id="A0A1M5YH12"/>
<dbReference type="EMBL" id="FQXK01000011">
    <property type="protein sequence ID" value="SHI11286.1"/>
    <property type="molecule type" value="Genomic_DNA"/>
</dbReference>
<accession>A0A1M5YH12</accession>
<evidence type="ECO:0000256" key="1">
    <source>
        <dbReference type="SAM" id="Coils"/>
    </source>
</evidence>
<keyword evidence="1" id="KW-0175">Coiled coil</keyword>
<keyword evidence="5" id="KW-1185">Reference proteome</keyword>
<dbReference type="Proteomes" id="UP000184278">
    <property type="component" value="Unassembled WGS sequence"/>
</dbReference>
<keyword evidence="3" id="KW-0472">Membrane</keyword>
<proteinExistence type="predicted"/>
<dbReference type="RefSeq" id="WP_073386721.1">
    <property type="nucleotide sequence ID" value="NZ_FQXK01000011.1"/>
</dbReference>
<feature type="transmembrane region" description="Helical" evidence="3">
    <location>
        <begin position="205"/>
        <end position="226"/>
    </location>
</feature>
<evidence type="ECO:0000313" key="4">
    <source>
        <dbReference type="EMBL" id="SHI11286.1"/>
    </source>
</evidence>
<evidence type="ECO:0000256" key="3">
    <source>
        <dbReference type="SAM" id="Phobius"/>
    </source>
</evidence>
<protein>
    <submittedName>
        <fullName evidence="4">Uncharacterized protein</fullName>
    </submittedName>
</protein>